<comment type="caution">
    <text evidence="1">The sequence shown here is derived from an EMBL/GenBank/DDBJ whole genome shotgun (WGS) entry which is preliminary data.</text>
</comment>
<protein>
    <submittedName>
        <fullName evidence="1">Uncharacterized protein</fullName>
    </submittedName>
</protein>
<reference evidence="1" key="1">
    <citation type="journal article" date="2019" name="Sci. Rep.">
        <title>Draft genome of Tanacetum cinerariifolium, the natural source of mosquito coil.</title>
        <authorList>
            <person name="Yamashiro T."/>
            <person name="Shiraishi A."/>
            <person name="Satake H."/>
            <person name="Nakayama K."/>
        </authorList>
    </citation>
    <scope>NUCLEOTIDE SEQUENCE</scope>
</reference>
<proteinExistence type="predicted"/>
<organism evidence="1">
    <name type="scientific">Tanacetum cinerariifolium</name>
    <name type="common">Dalmatian daisy</name>
    <name type="synonym">Chrysanthemum cinerariifolium</name>
    <dbReference type="NCBI Taxonomy" id="118510"/>
    <lineage>
        <taxon>Eukaryota</taxon>
        <taxon>Viridiplantae</taxon>
        <taxon>Streptophyta</taxon>
        <taxon>Embryophyta</taxon>
        <taxon>Tracheophyta</taxon>
        <taxon>Spermatophyta</taxon>
        <taxon>Magnoliopsida</taxon>
        <taxon>eudicotyledons</taxon>
        <taxon>Gunneridae</taxon>
        <taxon>Pentapetalae</taxon>
        <taxon>asterids</taxon>
        <taxon>campanulids</taxon>
        <taxon>Asterales</taxon>
        <taxon>Asteraceae</taxon>
        <taxon>Asteroideae</taxon>
        <taxon>Anthemideae</taxon>
        <taxon>Anthemidinae</taxon>
        <taxon>Tanacetum</taxon>
    </lineage>
</organism>
<accession>A0A6L2L7H4</accession>
<evidence type="ECO:0000313" key="1">
    <source>
        <dbReference type="EMBL" id="GEU56144.1"/>
    </source>
</evidence>
<dbReference type="AlphaFoldDB" id="A0A6L2L7H4"/>
<dbReference type="EMBL" id="BKCJ010003614">
    <property type="protein sequence ID" value="GEU56144.1"/>
    <property type="molecule type" value="Genomic_DNA"/>
</dbReference>
<name>A0A6L2L7H4_TANCI</name>
<sequence length="288" mass="32289">MKIASLKQWIQELEHRHEKTRSKRTWETLNGENSFSYVCDHGNHYGEEVCLVYDTDNEEDGEPAPKYDSDRDRLYTRKRRIKGGGSPRAISVDLVKERECDQGDQGSRLSHYNERDFDAEDTNLDATSHTDHFRFKLPLDLTNTSGLLWFMPICVRMDEGVGACKSSVTGGVDVHKGVTYSSMLRDIAASMKKRGSRISEPATGHYPLPTRAFVLSKDAINVDSVAENDNAYTLSFRALQNDEFDVPGRSVFDGSQVTGLHYHADSSNSTGYTGLSSLLFRSVSTKVT</sequence>
<gene>
    <name evidence="1" type="ORF">Tci_028122</name>
</gene>